<proteinExistence type="predicted"/>
<reference evidence="4 5" key="1">
    <citation type="submission" date="2017-04" db="EMBL/GenBank/DDBJ databases">
        <title>Draft genome sequence of Zooshikella ganghwensis VG4 isolated from Red Sea sediments.</title>
        <authorList>
            <person name="Rehman Z."/>
            <person name="Alam I."/>
            <person name="Kamau A."/>
            <person name="Bajic V."/>
            <person name="Leiknes T."/>
        </authorList>
    </citation>
    <scope>NUCLEOTIDE SEQUENCE [LARGE SCALE GENOMIC DNA]</scope>
    <source>
        <strain evidence="4 5">VG4</strain>
    </source>
</reference>
<evidence type="ECO:0000259" key="1">
    <source>
        <dbReference type="Pfam" id="PF04717"/>
    </source>
</evidence>
<name>A0A4P9VFF4_9GAMM</name>
<dbReference type="EMBL" id="NDXW01000005">
    <property type="protein sequence ID" value="RDH41663.1"/>
    <property type="molecule type" value="Genomic_DNA"/>
</dbReference>
<dbReference type="NCBIfam" id="TIGR01644">
    <property type="entry name" value="phage_P2_V"/>
    <property type="match status" value="1"/>
</dbReference>
<sequence>MNPRQAKPMNPNMNPFNTEELIRLVKNLIRPGVIRLVDYDRARARVQMDKLTTDWLPWLTARASHDRSWWAPEAGEQVVVLSPCGELAQGFILPAVYQDNYSAPNKTPEVSGSYYKDGAQIQYNREQHHYDIHLPEGGTCTLHSPAGINMIGDLHVTGKIKATGDITDKTRSMAADRAIYNSHLDQHHIPPKPRQ</sequence>
<dbReference type="EMBL" id="NDXW01000004">
    <property type="protein sequence ID" value="RDH41743.1"/>
    <property type="molecule type" value="Genomic_DNA"/>
</dbReference>
<dbReference type="EMBL" id="NDXW01000004">
    <property type="protein sequence ID" value="RDH41686.1"/>
    <property type="molecule type" value="Genomic_DNA"/>
</dbReference>
<gene>
    <name evidence="3" type="ORF">B9G39_26875</name>
    <name evidence="4" type="ORF">B9G39_27170</name>
    <name evidence="2" type="ORF">B9G39_27330</name>
</gene>
<comment type="caution">
    <text evidence="4">The sequence shown here is derived from an EMBL/GenBank/DDBJ whole genome shotgun (WGS) entry which is preliminary data.</text>
</comment>
<dbReference type="Gene3D" id="2.40.50.230">
    <property type="entry name" value="Gp5 N-terminal domain"/>
    <property type="match status" value="1"/>
</dbReference>
<dbReference type="InterPro" id="IPR037026">
    <property type="entry name" value="Vgr_OB-fold_dom_sf"/>
</dbReference>
<organism evidence="4 5">
    <name type="scientific">Zooshikella ganghwensis</name>
    <dbReference type="NCBI Taxonomy" id="202772"/>
    <lineage>
        <taxon>Bacteria</taxon>
        <taxon>Pseudomonadati</taxon>
        <taxon>Pseudomonadota</taxon>
        <taxon>Gammaproteobacteria</taxon>
        <taxon>Oceanospirillales</taxon>
        <taxon>Zooshikellaceae</taxon>
        <taxon>Zooshikella</taxon>
    </lineage>
</organism>
<protein>
    <submittedName>
        <fullName evidence="4">Phage baseplate assembly protein V</fullName>
    </submittedName>
</protein>
<keyword evidence="5" id="KW-1185">Reference proteome</keyword>
<evidence type="ECO:0000313" key="5">
    <source>
        <dbReference type="Proteomes" id="UP000257039"/>
    </source>
</evidence>
<evidence type="ECO:0000313" key="2">
    <source>
        <dbReference type="EMBL" id="RDH41663.1"/>
    </source>
</evidence>
<dbReference type="AlphaFoldDB" id="A0A4P9VFF4"/>
<dbReference type="InterPro" id="IPR013046">
    <property type="entry name" value="GpV/Gp45"/>
</dbReference>
<feature type="domain" description="Gp5/Type VI secretion system Vgr protein OB-fold" evidence="1">
    <location>
        <begin position="30"/>
        <end position="97"/>
    </location>
</feature>
<dbReference type="Proteomes" id="UP000257039">
    <property type="component" value="Unassembled WGS sequence"/>
</dbReference>
<dbReference type="Pfam" id="PF04717">
    <property type="entry name" value="Phage_base_V"/>
    <property type="match status" value="1"/>
</dbReference>
<accession>A0A4P9VFF4</accession>
<evidence type="ECO:0000313" key="3">
    <source>
        <dbReference type="EMBL" id="RDH41686.1"/>
    </source>
</evidence>
<evidence type="ECO:0000313" key="4">
    <source>
        <dbReference type="EMBL" id="RDH41743.1"/>
    </source>
</evidence>
<dbReference type="InterPro" id="IPR006531">
    <property type="entry name" value="Gp5/Vgr_OB"/>
</dbReference>